<reference evidence="1" key="2">
    <citation type="journal article" date="2015" name="Data Brief">
        <title>Shoot transcriptome of the giant reed, Arundo donax.</title>
        <authorList>
            <person name="Barrero R.A."/>
            <person name="Guerrero F.D."/>
            <person name="Moolhuijzen P."/>
            <person name="Goolsby J.A."/>
            <person name="Tidwell J."/>
            <person name="Bellgard S.E."/>
            <person name="Bellgard M.I."/>
        </authorList>
    </citation>
    <scope>NUCLEOTIDE SEQUENCE</scope>
    <source>
        <tissue evidence="1">Shoot tissue taken approximately 20 cm above the soil surface</tissue>
    </source>
</reference>
<dbReference type="AlphaFoldDB" id="A0A0A9E7H4"/>
<dbReference type="EMBL" id="GBRH01202917">
    <property type="protein sequence ID" value="JAD94978.1"/>
    <property type="molecule type" value="Transcribed_RNA"/>
</dbReference>
<sequence>MAMAQLYKGSFYHHRLEAALLSMIPCAASPTLPSQNGSHYVM</sequence>
<accession>A0A0A9E7H4</accession>
<name>A0A0A9E7H4_ARUDO</name>
<organism evidence="1">
    <name type="scientific">Arundo donax</name>
    <name type="common">Giant reed</name>
    <name type="synonym">Donax arundinaceus</name>
    <dbReference type="NCBI Taxonomy" id="35708"/>
    <lineage>
        <taxon>Eukaryota</taxon>
        <taxon>Viridiplantae</taxon>
        <taxon>Streptophyta</taxon>
        <taxon>Embryophyta</taxon>
        <taxon>Tracheophyta</taxon>
        <taxon>Spermatophyta</taxon>
        <taxon>Magnoliopsida</taxon>
        <taxon>Liliopsida</taxon>
        <taxon>Poales</taxon>
        <taxon>Poaceae</taxon>
        <taxon>PACMAD clade</taxon>
        <taxon>Arundinoideae</taxon>
        <taxon>Arundineae</taxon>
        <taxon>Arundo</taxon>
    </lineage>
</organism>
<evidence type="ECO:0000313" key="1">
    <source>
        <dbReference type="EMBL" id="JAD94978.1"/>
    </source>
</evidence>
<reference evidence="1" key="1">
    <citation type="submission" date="2014-09" db="EMBL/GenBank/DDBJ databases">
        <authorList>
            <person name="Magalhaes I.L.F."/>
            <person name="Oliveira U."/>
            <person name="Santos F.R."/>
            <person name="Vidigal T.H.D.A."/>
            <person name="Brescovit A.D."/>
            <person name="Santos A.J."/>
        </authorList>
    </citation>
    <scope>NUCLEOTIDE SEQUENCE</scope>
    <source>
        <tissue evidence="1">Shoot tissue taken approximately 20 cm above the soil surface</tissue>
    </source>
</reference>
<protein>
    <submittedName>
        <fullName evidence="1">Uncharacterized protein</fullName>
    </submittedName>
</protein>
<proteinExistence type="predicted"/>